<accession>A0A438FQK6</accession>
<dbReference type="InterPro" id="IPR016197">
    <property type="entry name" value="Chromo-like_dom_sf"/>
</dbReference>
<evidence type="ECO:0000259" key="1">
    <source>
        <dbReference type="PROSITE" id="PS50013"/>
    </source>
</evidence>
<dbReference type="AlphaFoldDB" id="A0A438FQK6"/>
<sequence length="102" mass="11779">MVLIKLLPQQFKSLRPVHKGLVRRYERPFPILGRSARCPTEFNYHQEAPTVVVTSYDKEVEHVLANRVIRRQGVPPTMEYLVKWKGLPESEANWELAVPGAN</sequence>
<dbReference type="InterPro" id="IPR023780">
    <property type="entry name" value="Chromo_domain"/>
</dbReference>
<dbReference type="InterPro" id="IPR000953">
    <property type="entry name" value="Chromo/chromo_shadow_dom"/>
</dbReference>
<protein>
    <recommendedName>
        <fullName evidence="1">Chromo domain-containing protein</fullName>
    </recommendedName>
</protein>
<reference evidence="2 3" key="1">
    <citation type="journal article" date="2018" name="PLoS Genet.">
        <title>Population sequencing reveals clonal diversity and ancestral inbreeding in the grapevine cultivar Chardonnay.</title>
        <authorList>
            <person name="Roach M.J."/>
            <person name="Johnson D.L."/>
            <person name="Bohlmann J."/>
            <person name="van Vuuren H.J."/>
            <person name="Jones S.J."/>
            <person name="Pretorius I.S."/>
            <person name="Schmidt S.A."/>
            <person name="Borneman A.R."/>
        </authorList>
    </citation>
    <scope>NUCLEOTIDE SEQUENCE [LARGE SCALE GENOMIC DNA]</scope>
    <source>
        <strain evidence="3">cv. Chardonnay</strain>
        <tissue evidence="2">Leaf</tissue>
    </source>
</reference>
<comment type="caution">
    <text evidence="2">The sequence shown here is derived from an EMBL/GenBank/DDBJ whole genome shotgun (WGS) entry which is preliminary data.</text>
</comment>
<dbReference type="Proteomes" id="UP000288805">
    <property type="component" value="Unassembled WGS sequence"/>
</dbReference>
<dbReference type="Gene3D" id="2.40.50.40">
    <property type="match status" value="1"/>
</dbReference>
<dbReference type="Pfam" id="PF00385">
    <property type="entry name" value="Chromo"/>
    <property type="match status" value="1"/>
</dbReference>
<organism evidence="2 3">
    <name type="scientific">Vitis vinifera</name>
    <name type="common">Grape</name>
    <dbReference type="NCBI Taxonomy" id="29760"/>
    <lineage>
        <taxon>Eukaryota</taxon>
        <taxon>Viridiplantae</taxon>
        <taxon>Streptophyta</taxon>
        <taxon>Embryophyta</taxon>
        <taxon>Tracheophyta</taxon>
        <taxon>Spermatophyta</taxon>
        <taxon>Magnoliopsida</taxon>
        <taxon>eudicotyledons</taxon>
        <taxon>Gunneridae</taxon>
        <taxon>Pentapetalae</taxon>
        <taxon>rosids</taxon>
        <taxon>Vitales</taxon>
        <taxon>Vitaceae</taxon>
        <taxon>Viteae</taxon>
        <taxon>Vitis</taxon>
    </lineage>
</organism>
<dbReference type="SUPFAM" id="SSF54160">
    <property type="entry name" value="Chromo domain-like"/>
    <property type="match status" value="1"/>
</dbReference>
<evidence type="ECO:0000313" key="2">
    <source>
        <dbReference type="EMBL" id="RVW62240.1"/>
    </source>
</evidence>
<gene>
    <name evidence="2" type="ORF">CK203_064470</name>
</gene>
<dbReference type="EMBL" id="QGNW01000780">
    <property type="protein sequence ID" value="RVW62240.1"/>
    <property type="molecule type" value="Genomic_DNA"/>
</dbReference>
<dbReference type="PROSITE" id="PS50013">
    <property type="entry name" value="CHROMO_2"/>
    <property type="match status" value="1"/>
</dbReference>
<proteinExistence type="predicted"/>
<evidence type="ECO:0000313" key="3">
    <source>
        <dbReference type="Proteomes" id="UP000288805"/>
    </source>
</evidence>
<feature type="domain" description="Chromo" evidence="1">
    <location>
        <begin position="58"/>
        <end position="95"/>
    </location>
</feature>
<name>A0A438FQK6_VITVI</name>